<evidence type="ECO:0000313" key="5">
    <source>
        <dbReference type="Proteomes" id="UP000078555"/>
    </source>
</evidence>
<sequence length="94" mass="10837">MSFFEGYNKYLFRCREKSEKRRILIPFQRYSLVHDSSSSSSSSSSSNSNSKNKSHANVARECDQKCTIEEFEKIFCADAKCSILFTELLTSRSQ</sequence>
<dbReference type="Proteomes" id="UP000078550">
    <property type="component" value="Unassembled WGS sequence"/>
</dbReference>
<reference evidence="4 5" key="2">
    <citation type="submission" date="2016-05" db="EMBL/GenBank/DDBJ databases">
        <authorList>
            <person name="Naeem Raeece"/>
        </authorList>
    </citation>
    <scope>NUCLEOTIDE SEQUENCE [LARGE SCALE GENOMIC DNA]</scope>
</reference>
<dbReference type="AlphaFoldDB" id="A0A1A8YYN3"/>
<evidence type="ECO:0000313" key="2">
    <source>
        <dbReference type="EMBL" id="SBT36836.1"/>
    </source>
</evidence>
<reference evidence="2" key="1">
    <citation type="submission" date="2016-05" db="EMBL/GenBank/DDBJ databases">
        <authorList>
            <person name="Lavstsen T."/>
            <person name="Jespersen J.S."/>
        </authorList>
    </citation>
    <scope>NUCLEOTIDE SEQUENCE [LARGE SCALE GENOMIC DNA]</scope>
</reference>
<dbReference type="Proteomes" id="UP000078555">
    <property type="component" value="Unassembled WGS sequence"/>
</dbReference>
<name>A0A1A8YYN3_PLAOA</name>
<proteinExistence type="predicted"/>
<evidence type="ECO:0000313" key="4">
    <source>
        <dbReference type="Proteomes" id="UP000078550"/>
    </source>
</evidence>
<protein>
    <submittedName>
        <fullName evidence="2">Uncharacterized protein</fullName>
    </submittedName>
</protein>
<dbReference type="EMBL" id="FLRD01000100">
    <property type="protein sequence ID" value="SBT36836.1"/>
    <property type="molecule type" value="Genomic_DNA"/>
</dbReference>
<gene>
    <name evidence="2" type="ORF">POVWA1_034600</name>
    <name evidence="3" type="ORF">POVWA2_033750</name>
</gene>
<evidence type="ECO:0000313" key="3">
    <source>
        <dbReference type="EMBL" id="SBT37382.1"/>
    </source>
</evidence>
<evidence type="ECO:0000256" key="1">
    <source>
        <dbReference type="SAM" id="MobiDB-lite"/>
    </source>
</evidence>
<feature type="compositionally biased region" description="Low complexity" evidence="1">
    <location>
        <begin position="36"/>
        <end position="51"/>
    </location>
</feature>
<accession>A0A1A8YYN3</accession>
<keyword evidence="5" id="KW-1185">Reference proteome</keyword>
<dbReference type="EMBL" id="FLRE01000128">
    <property type="protein sequence ID" value="SBT37382.1"/>
    <property type="molecule type" value="Genomic_DNA"/>
</dbReference>
<organism evidence="2 5">
    <name type="scientific">Plasmodium ovale wallikeri</name>
    <dbReference type="NCBI Taxonomy" id="864142"/>
    <lineage>
        <taxon>Eukaryota</taxon>
        <taxon>Sar</taxon>
        <taxon>Alveolata</taxon>
        <taxon>Apicomplexa</taxon>
        <taxon>Aconoidasida</taxon>
        <taxon>Haemosporida</taxon>
        <taxon>Plasmodiidae</taxon>
        <taxon>Plasmodium</taxon>
        <taxon>Plasmodium (Plasmodium)</taxon>
    </lineage>
</organism>
<feature type="region of interest" description="Disordered" evidence="1">
    <location>
        <begin position="33"/>
        <end position="59"/>
    </location>
</feature>